<protein>
    <recommendedName>
        <fullName evidence="3">Tetratricopeptide repeat protein</fullName>
    </recommendedName>
</protein>
<accession>A0A4R6N7Y6</accession>
<gene>
    <name evidence="1" type="ORF">DFR39_103271</name>
</gene>
<organism evidence="1 2">
    <name type="scientific">Roseateles asaccharophilus</name>
    <dbReference type="NCBI Taxonomy" id="582607"/>
    <lineage>
        <taxon>Bacteria</taxon>
        <taxon>Pseudomonadati</taxon>
        <taxon>Pseudomonadota</taxon>
        <taxon>Betaproteobacteria</taxon>
        <taxon>Burkholderiales</taxon>
        <taxon>Sphaerotilaceae</taxon>
        <taxon>Roseateles</taxon>
    </lineage>
</organism>
<keyword evidence="2" id="KW-1185">Reference proteome</keyword>
<evidence type="ECO:0000313" key="1">
    <source>
        <dbReference type="EMBL" id="TDP11345.1"/>
    </source>
</evidence>
<evidence type="ECO:0008006" key="3">
    <source>
        <dbReference type="Google" id="ProtNLM"/>
    </source>
</evidence>
<proteinExistence type="predicted"/>
<comment type="caution">
    <text evidence="1">The sequence shown here is derived from an EMBL/GenBank/DDBJ whole genome shotgun (WGS) entry which is preliminary data.</text>
</comment>
<reference evidence="1 2" key="1">
    <citation type="submission" date="2019-03" db="EMBL/GenBank/DDBJ databases">
        <title>Genomic Encyclopedia of Type Strains, Phase IV (KMG-IV): sequencing the most valuable type-strain genomes for metagenomic binning, comparative biology and taxonomic classification.</title>
        <authorList>
            <person name="Goeker M."/>
        </authorList>
    </citation>
    <scope>NUCLEOTIDE SEQUENCE [LARGE SCALE GENOMIC DNA]</scope>
    <source>
        <strain evidence="1 2">DSM 25082</strain>
    </source>
</reference>
<name>A0A4R6N7Y6_9BURK</name>
<sequence length="289" mass="30480">MAHEPMDTQIEQAWSLHAEQPEAAAALLRPLAAELACASAEQQQAWLRAAEHVLLGHLADGAALAALIAALPAEQTRRAHAALALAAHPRAERDWQDLPPAERVRASYNAVLALSRRRDFDAMRALMDAAQALVGADAQAARAWAAMANNVAADLRFYLAEGDAEAAAAMVDAAQRARSAWQQAGGWLEAERADWQLAMCAAAAGQGALALQAAQDCVSACLSNEADDYEHCFAYEALGRAAVAAGDGALARQAHARMAERLLSLAGADRSYADSCLLALESLIARLKA</sequence>
<dbReference type="EMBL" id="SNXE01000003">
    <property type="protein sequence ID" value="TDP11345.1"/>
    <property type="molecule type" value="Genomic_DNA"/>
</dbReference>
<evidence type="ECO:0000313" key="2">
    <source>
        <dbReference type="Proteomes" id="UP000295357"/>
    </source>
</evidence>
<dbReference type="AlphaFoldDB" id="A0A4R6N7Y6"/>
<dbReference type="Proteomes" id="UP000295357">
    <property type="component" value="Unassembled WGS sequence"/>
</dbReference>